<dbReference type="Pfam" id="PF13442">
    <property type="entry name" value="Cytochrome_CBB3"/>
    <property type="match status" value="1"/>
</dbReference>
<evidence type="ECO:0000256" key="5">
    <source>
        <dbReference type="SAM" id="MobiDB-lite"/>
    </source>
</evidence>
<dbReference type="GO" id="GO:0046872">
    <property type="term" value="F:metal ion binding"/>
    <property type="evidence" value="ECO:0007669"/>
    <property type="project" value="UniProtKB-KW"/>
</dbReference>
<feature type="region of interest" description="Disordered" evidence="5">
    <location>
        <begin position="29"/>
        <end position="48"/>
    </location>
</feature>
<dbReference type="SUPFAM" id="SSF46626">
    <property type="entry name" value="Cytochrome c"/>
    <property type="match status" value="1"/>
</dbReference>
<sequence length="140" mass="14742">MKQFPKMRSAGQGLVLLAGLTLLGLAACSPPPETAPEESAESAPVDAVYDDPAMIENGREIAEMQCAFCHAIGAEGESPRTDAPPLRSVLADYDPDALADDFREGIHVGHKDMPDFDFGPIGTDSVLAYLISIQDEPAGG</sequence>
<gene>
    <name evidence="8" type="ORF">D1223_17450</name>
</gene>
<dbReference type="GO" id="GO:0020037">
    <property type="term" value="F:heme binding"/>
    <property type="evidence" value="ECO:0007669"/>
    <property type="project" value="InterPro"/>
</dbReference>
<dbReference type="PROSITE" id="PS51007">
    <property type="entry name" value="CYTC"/>
    <property type="match status" value="1"/>
</dbReference>
<evidence type="ECO:0000313" key="8">
    <source>
        <dbReference type="EMBL" id="RIJ26730.1"/>
    </source>
</evidence>
<comment type="caution">
    <text evidence="8">The sequence shown here is derived from an EMBL/GenBank/DDBJ whole genome shotgun (WGS) entry which is preliminary data.</text>
</comment>
<feature type="signal peptide" evidence="6">
    <location>
        <begin position="1"/>
        <end position="26"/>
    </location>
</feature>
<feature type="chain" id="PRO_5017222142" description="Cytochrome c domain-containing protein" evidence="6">
    <location>
        <begin position="27"/>
        <end position="140"/>
    </location>
</feature>
<evidence type="ECO:0000256" key="3">
    <source>
        <dbReference type="ARBA" id="ARBA00023004"/>
    </source>
</evidence>
<keyword evidence="9" id="KW-1185">Reference proteome</keyword>
<dbReference type="OrthoDB" id="7363829at2"/>
<dbReference type="EMBL" id="QWFX01000016">
    <property type="protein sequence ID" value="RIJ26730.1"/>
    <property type="molecule type" value="Genomic_DNA"/>
</dbReference>
<evidence type="ECO:0000256" key="6">
    <source>
        <dbReference type="SAM" id="SignalP"/>
    </source>
</evidence>
<organism evidence="8 9">
    <name type="scientific">Henriciella mobilis</name>
    <dbReference type="NCBI Taxonomy" id="2305467"/>
    <lineage>
        <taxon>Bacteria</taxon>
        <taxon>Pseudomonadati</taxon>
        <taxon>Pseudomonadota</taxon>
        <taxon>Alphaproteobacteria</taxon>
        <taxon>Hyphomonadales</taxon>
        <taxon>Hyphomonadaceae</taxon>
        <taxon>Henriciella</taxon>
    </lineage>
</organism>
<evidence type="ECO:0000256" key="1">
    <source>
        <dbReference type="ARBA" id="ARBA00022617"/>
    </source>
</evidence>
<protein>
    <recommendedName>
        <fullName evidence="7">Cytochrome c domain-containing protein</fullName>
    </recommendedName>
</protein>
<evidence type="ECO:0000259" key="7">
    <source>
        <dbReference type="PROSITE" id="PS51007"/>
    </source>
</evidence>
<keyword evidence="1 4" id="KW-0349">Heme</keyword>
<dbReference type="PROSITE" id="PS51257">
    <property type="entry name" value="PROKAR_LIPOPROTEIN"/>
    <property type="match status" value="1"/>
</dbReference>
<keyword evidence="2 4" id="KW-0479">Metal-binding</keyword>
<dbReference type="AlphaFoldDB" id="A0A399R5X9"/>
<accession>A0A399R5X9</accession>
<evidence type="ECO:0000256" key="4">
    <source>
        <dbReference type="PROSITE-ProRule" id="PRU00433"/>
    </source>
</evidence>
<dbReference type="GO" id="GO:0009055">
    <property type="term" value="F:electron transfer activity"/>
    <property type="evidence" value="ECO:0007669"/>
    <property type="project" value="InterPro"/>
</dbReference>
<keyword evidence="6" id="KW-0732">Signal</keyword>
<keyword evidence="3 4" id="KW-0408">Iron</keyword>
<evidence type="ECO:0000313" key="9">
    <source>
        <dbReference type="Proteomes" id="UP000266385"/>
    </source>
</evidence>
<dbReference type="Gene3D" id="1.10.760.10">
    <property type="entry name" value="Cytochrome c-like domain"/>
    <property type="match status" value="1"/>
</dbReference>
<dbReference type="RefSeq" id="WP_119377624.1">
    <property type="nucleotide sequence ID" value="NZ_QWFX01000016.1"/>
</dbReference>
<feature type="domain" description="Cytochrome c" evidence="7">
    <location>
        <begin position="53"/>
        <end position="134"/>
    </location>
</feature>
<name>A0A399R5X9_9PROT</name>
<dbReference type="InterPro" id="IPR009056">
    <property type="entry name" value="Cyt_c-like_dom"/>
</dbReference>
<proteinExistence type="predicted"/>
<evidence type="ECO:0000256" key="2">
    <source>
        <dbReference type="ARBA" id="ARBA00022723"/>
    </source>
</evidence>
<dbReference type="InterPro" id="IPR036909">
    <property type="entry name" value="Cyt_c-like_dom_sf"/>
</dbReference>
<dbReference type="Proteomes" id="UP000266385">
    <property type="component" value="Unassembled WGS sequence"/>
</dbReference>
<reference evidence="8 9" key="1">
    <citation type="submission" date="2018-08" db="EMBL/GenBank/DDBJ databases">
        <title>Henriciella mobilis sp. nov., isolated from seawater.</title>
        <authorList>
            <person name="Cheng H."/>
            <person name="Wu Y.-H."/>
            <person name="Xu X.-W."/>
            <person name="Guo L.-L."/>
        </authorList>
    </citation>
    <scope>NUCLEOTIDE SEQUENCE [LARGE SCALE GENOMIC DNA]</scope>
    <source>
        <strain evidence="8 9">JN25</strain>
    </source>
</reference>